<evidence type="ECO:0000256" key="2">
    <source>
        <dbReference type="SAM" id="MobiDB-lite"/>
    </source>
</evidence>
<dbReference type="AlphaFoldDB" id="A0A8T0DGT9"/>
<feature type="non-terminal residue" evidence="3">
    <location>
        <position position="1"/>
    </location>
</feature>
<organism evidence="3 4">
    <name type="scientific">Paragonimus westermani</name>
    <dbReference type="NCBI Taxonomy" id="34504"/>
    <lineage>
        <taxon>Eukaryota</taxon>
        <taxon>Metazoa</taxon>
        <taxon>Spiralia</taxon>
        <taxon>Lophotrochozoa</taxon>
        <taxon>Platyhelminthes</taxon>
        <taxon>Trematoda</taxon>
        <taxon>Digenea</taxon>
        <taxon>Plagiorchiida</taxon>
        <taxon>Troglotremata</taxon>
        <taxon>Troglotrematidae</taxon>
        <taxon>Paragonimus</taxon>
    </lineage>
</organism>
<dbReference type="OrthoDB" id="6287648at2759"/>
<gene>
    <name evidence="3" type="ORF">P879_09578</name>
</gene>
<feature type="coiled-coil region" evidence="1">
    <location>
        <begin position="162"/>
        <end position="280"/>
    </location>
</feature>
<keyword evidence="4" id="KW-1185">Reference proteome</keyword>
<sequence>IQELEYSTQQLTRQLEQSENLRLNAELASNQSTSESASMRIELVKLTDQLNRAQNMLTVANQQNTSLETTNKHCEVALRDRKMEQSSNASTIQSLEKELVHLKQYAKEKDEEAHVWREKHNQTHVELLNTQANLGEVSSRNQTQETIRSHLEMELNSLREMRAICMEQASQQEARLEKLQNELRVERSKSLELSGLLSDKELLYDKVKNDVQELLRLKDEFSERLQERVSAFDALTRENSVVATRLANMTRKLTESEAELLETKQKLELIEARQQKYKDDNSKYVAVISALEKRLIDRDRKSGASNPSADTCLIEPEIEEVRIVQLTGELKEVKRQIIEYRKSNAISKTERAHLQETVNRMQGELVARSDALRHAVLELEKQRTEYEAKLSNQEADYQTALRQLEIKFKEESDKVKQLEGESNERERLLTEASSQMKNVLESTQITRSTLEKEKIFMEQTLKSLKKENKQLTDDLLAVNMRLDEECKMHRETKSALETKLDEKVEELRRFFGKNTRPNMVSNYCQVNINVQISEGEPVMEKSSNQRLNFAKDAQKIATHTTENYLPELEFSSLKTRRLLTSEQDELPVDLSSEQLQFQLTRSADTLESRVASLKLANQQLRAEVAAACRAVRRLPGELKQNLQPALDMTQNRAERSHEVSLHSKNGPIISQK</sequence>
<reference evidence="3 4" key="1">
    <citation type="submission" date="2019-07" db="EMBL/GenBank/DDBJ databases">
        <title>Annotation for the trematode Paragonimus westermani.</title>
        <authorList>
            <person name="Choi Y.-J."/>
        </authorList>
    </citation>
    <scope>NUCLEOTIDE SEQUENCE [LARGE SCALE GENOMIC DNA]</scope>
    <source>
        <strain evidence="3">180907_Pwestermani</strain>
    </source>
</reference>
<feature type="coiled-coil region" evidence="1">
    <location>
        <begin position="369"/>
        <end position="481"/>
    </location>
</feature>
<accession>A0A8T0DGT9</accession>
<protein>
    <submittedName>
        <fullName evidence="3">Uncharacterized protein</fullName>
    </submittedName>
</protein>
<evidence type="ECO:0000256" key="1">
    <source>
        <dbReference type="SAM" id="Coils"/>
    </source>
</evidence>
<dbReference type="Proteomes" id="UP000699462">
    <property type="component" value="Unassembled WGS sequence"/>
</dbReference>
<dbReference type="EMBL" id="JTDF01005493">
    <property type="protein sequence ID" value="KAF8566178.1"/>
    <property type="molecule type" value="Genomic_DNA"/>
</dbReference>
<feature type="compositionally biased region" description="Polar residues" evidence="2">
    <location>
        <begin position="642"/>
        <end position="651"/>
    </location>
</feature>
<name>A0A8T0DGT9_9TREM</name>
<proteinExistence type="predicted"/>
<feature type="region of interest" description="Disordered" evidence="2">
    <location>
        <begin position="642"/>
        <end position="672"/>
    </location>
</feature>
<evidence type="ECO:0000313" key="3">
    <source>
        <dbReference type="EMBL" id="KAF8566178.1"/>
    </source>
</evidence>
<evidence type="ECO:0000313" key="4">
    <source>
        <dbReference type="Proteomes" id="UP000699462"/>
    </source>
</evidence>
<comment type="caution">
    <text evidence="3">The sequence shown here is derived from an EMBL/GenBank/DDBJ whole genome shotgun (WGS) entry which is preliminary data.</text>
</comment>
<feature type="compositionally biased region" description="Basic and acidic residues" evidence="2">
    <location>
        <begin position="652"/>
        <end position="661"/>
    </location>
</feature>
<keyword evidence="1" id="KW-0175">Coiled coil</keyword>
<feature type="coiled-coil region" evidence="1">
    <location>
        <begin position="1"/>
        <end position="112"/>
    </location>
</feature>